<feature type="domain" description="DUF7044" evidence="4">
    <location>
        <begin position="44"/>
        <end position="131"/>
    </location>
</feature>
<dbReference type="InterPro" id="IPR055470">
    <property type="entry name" value="DUF7042"/>
</dbReference>
<evidence type="ECO:0000259" key="4">
    <source>
        <dbReference type="Pfam" id="PF23071"/>
    </source>
</evidence>
<dbReference type="PANTHER" id="PTHR22255">
    <property type="entry name" value="LP06548P"/>
    <property type="match status" value="1"/>
</dbReference>
<dbReference type="InterPro" id="IPR055471">
    <property type="entry name" value="DUF7043"/>
</dbReference>
<feature type="domain" description="DUF7042" evidence="2">
    <location>
        <begin position="148"/>
        <end position="274"/>
    </location>
</feature>
<organism evidence="5">
    <name type="scientific">Hadrurus spadix</name>
    <dbReference type="NCBI Taxonomy" id="141984"/>
    <lineage>
        <taxon>Eukaryota</taxon>
        <taxon>Metazoa</taxon>
        <taxon>Ecdysozoa</taxon>
        <taxon>Arthropoda</taxon>
        <taxon>Chelicerata</taxon>
        <taxon>Arachnida</taxon>
        <taxon>Scorpiones</taxon>
        <taxon>Iurida</taxon>
        <taxon>Iuroidea</taxon>
        <taxon>Hadrurus</taxon>
    </lineage>
</organism>
<evidence type="ECO:0000313" key="5">
    <source>
        <dbReference type="EMBL" id="JAV48109.1"/>
    </source>
</evidence>
<feature type="domain" description="DUF7043" evidence="3">
    <location>
        <begin position="279"/>
        <end position="380"/>
    </location>
</feature>
<name>A0A1W7RAD8_9SCOR</name>
<reference evidence="5" key="1">
    <citation type="submission" date="2016-11" db="EMBL/GenBank/DDBJ databases">
        <title>Venom-gland transcriptomics and venom proteomics of the black-back scorpion (Hadrurus spadix) reveal detectability challenges and an unexplored realm of animal toxin diversity.</title>
        <authorList>
            <person name="Rokyta D.R."/>
            <person name="Ward M.J."/>
        </authorList>
    </citation>
    <scope>NUCLEOTIDE SEQUENCE</scope>
    <source>
        <tissue evidence="5">Venom gland</tissue>
    </source>
</reference>
<dbReference type="InterPro" id="IPR055472">
    <property type="entry name" value="DUF7044"/>
</dbReference>
<proteinExistence type="predicted"/>
<dbReference type="PANTHER" id="PTHR22255:SF9">
    <property type="entry name" value="LP06548P"/>
    <property type="match status" value="1"/>
</dbReference>
<evidence type="ECO:0000259" key="3">
    <source>
        <dbReference type="Pfam" id="PF23070"/>
    </source>
</evidence>
<sequence length="557" mass="62804">MWPHSYYVRVCSNCLHLGFLLTGSKITLILLAIYSFISLIDCDTCQFPSEWTGMWFQKGVQRSIRIQNNTISTKGVCKKFEGDKFIIENKMERCYRCLAIYEKHPNVLQYKETYCFRPPDNDVSIEQLCKKINGDALLFSMFRLNTSPVTCPFEGPFTFSYSQGHKECKEPPSTVDACTDDSRLFFRFQACTNVMGSESKTETLHCLATWKEGPRFLVGRFAHKHANTDEEEFRCFVYETVEETGKILVSQSGDATCDGMFSATEGSRTMTLTKVNHPHSPCQFPDWLTSSHHWKTLNGLQTYALSYRNNSYNITAAEKLVTKVICAREDKKTSSYSQYVIHVTSNCDIGYSCLRIHQRAPHVVEMQTGKLVNHEAEACSVFDPVSADFVTLTSVSSEPRECPLVGIYFLEGSQVQLAHYHSPEVVSNPCSEYATLTSGCSMGDRMDLLQECASNKRTLGFHCHGNWEENGTHYVIVSSGGAKNHLCIAYTENEKILQFSGSLEVCPRNIQLGRDGLIALNGTNRGLCQDTNSVSNNHINSVTAFIILLSLLFHCFR</sequence>
<feature type="transmembrane region" description="Helical" evidence="1">
    <location>
        <begin position="14"/>
        <end position="37"/>
    </location>
</feature>
<dbReference type="Pfam" id="PF23070">
    <property type="entry name" value="DUF7043"/>
    <property type="match status" value="1"/>
</dbReference>
<dbReference type="EMBL" id="GFAH01000280">
    <property type="protein sequence ID" value="JAV48109.1"/>
    <property type="molecule type" value="Transcribed_RNA"/>
</dbReference>
<dbReference type="AlphaFoldDB" id="A0A1W7RAD8"/>
<protein>
    <submittedName>
        <fullName evidence="5">Uncharacterized protein</fullName>
    </submittedName>
</protein>
<keyword evidence="1" id="KW-0472">Membrane</keyword>
<dbReference type="Pfam" id="PF23069">
    <property type="entry name" value="DUF7042"/>
    <property type="match status" value="1"/>
</dbReference>
<evidence type="ECO:0000259" key="2">
    <source>
        <dbReference type="Pfam" id="PF23069"/>
    </source>
</evidence>
<keyword evidence="1" id="KW-0812">Transmembrane</keyword>
<evidence type="ECO:0000256" key="1">
    <source>
        <dbReference type="SAM" id="Phobius"/>
    </source>
</evidence>
<accession>A0A1W7RAD8</accession>
<keyword evidence="1" id="KW-1133">Transmembrane helix</keyword>
<dbReference type="GO" id="GO:0061909">
    <property type="term" value="P:autophagosome-lysosome fusion"/>
    <property type="evidence" value="ECO:0007669"/>
    <property type="project" value="TreeGrafter"/>
</dbReference>
<dbReference type="Pfam" id="PF23071">
    <property type="entry name" value="DUF7044"/>
    <property type="match status" value="1"/>
</dbReference>